<dbReference type="Proteomes" id="UP001596407">
    <property type="component" value="Unassembled WGS sequence"/>
</dbReference>
<evidence type="ECO:0000313" key="2">
    <source>
        <dbReference type="EMBL" id="MFC7080699.1"/>
    </source>
</evidence>
<evidence type="ECO:0000256" key="1">
    <source>
        <dbReference type="SAM" id="MobiDB-lite"/>
    </source>
</evidence>
<dbReference type="AlphaFoldDB" id="A0ABD5WRJ6"/>
<name>A0ABD5WRJ6_9EURY</name>
<accession>A0ABD5WRJ6</accession>
<sequence length="48" mass="5381">MGHEVGLGDRPLAGSEDRKRLAPTPTRQRVEYGVSDRPSETFASKRLR</sequence>
<evidence type="ECO:0000313" key="3">
    <source>
        <dbReference type="Proteomes" id="UP001596407"/>
    </source>
</evidence>
<reference evidence="2 3" key="1">
    <citation type="journal article" date="2019" name="Int. J. Syst. Evol. Microbiol.">
        <title>The Global Catalogue of Microorganisms (GCM) 10K type strain sequencing project: providing services to taxonomists for standard genome sequencing and annotation.</title>
        <authorList>
            <consortium name="The Broad Institute Genomics Platform"/>
            <consortium name="The Broad Institute Genome Sequencing Center for Infectious Disease"/>
            <person name="Wu L."/>
            <person name="Ma J."/>
        </authorList>
    </citation>
    <scope>NUCLEOTIDE SEQUENCE [LARGE SCALE GENOMIC DNA]</scope>
    <source>
        <strain evidence="2 3">DT72</strain>
    </source>
</reference>
<comment type="caution">
    <text evidence="2">The sequence shown here is derived from an EMBL/GenBank/DDBJ whole genome shotgun (WGS) entry which is preliminary data.</text>
</comment>
<protein>
    <submittedName>
        <fullName evidence="2">Uncharacterized protein</fullName>
    </submittedName>
</protein>
<dbReference type="EMBL" id="JBHSZH010000005">
    <property type="protein sequence ID" value="MFC7080699.1"/>
    <property type="molecule type" value="Genomic_DNA"/>
</dbReference>
<gene>
    <name evidence="2" type="ORF">ACFQJ6_11855</name>
</gene>
<keyword evidence="3" id="KW-1185">Reference proteome</keyword>
<feature type="region of interest" description="Disordered" evidence="1">
    <location>
        <begin position="1"/>
        <end position="48"/>
    </location>
</feature>
<organism evidence="2 3">
    <name type="scientific">Halorussus caseinilyticus</name>
    <dbReference type="NCBI Taxonomy" id="3034025"/>
    <lineage>
        <taxon>Archaea</taxon>
        <taxon>Methanobacteriati</taxon>
        <taxon>Methanobacteriota</taxon>
        <taxon>Stenosarchaea group</taxon>
        <taxon>Halobacteria</taxon>
        <taxon>Halobacteriales</taxon>
        <taxon>Haladaptataceae</taxon>
        <taxon>Halorussus</taxon>
    </lineage>
</organism>
<proteinExistence type="predicted"/>
<dbReference type="RefSeq" id="WP_382209833.1">
    <property type="nucleotide sequence ID" value="NZ_JBHSZH010000005.1"/>
</dbReference>